<reference evidence="3" key="1">
    <citation type="submission" date="2024-04" db="EMBL/GenBank/DDBJ databases">
        <authorList>
            <person name="Shaw F."/>
            <person name="Minotto A."/>
        </authorList>
    </citation>
    <scope>NUCLEOTIDE SEQUENCE [LARGE SCALE GENOMIC DNA]</scope>
</reference>
<protein>
    <submittedName>
        <fullName evidence="2">Uncharacterized protein</fullName>
    </submittedName>
</protein>
<feature type="compositionally biased region" description="Low complexity" evidence="1">
    <location>
        <begin position="68"/>
        <end position="92"/>
    </location>
</feature>
<gene>
    <name evidence="2" type="ORF">GFSPODELE1_LOCUS4377</name>
</gene>
<evidence type="ECO:0000256" key="1">
    <source>
        <dbReference type="SAM" id="MobiDB-lite"/>
    </source>
</evidence>
<organism evidence="2 3">
    <name type="scientific">Somion occarium</name>
    <dbReference type="NCBI Taxonomy" id="3059160"/>
    <lineage>
        <taxon>Eukaryota</taxon>
        <taxon>Fungi</taxon>
        <taxon>Dikarya</taxon>
        <taxon>Basidiomycota</taxon>
        <taxon>Agaricomycotina</taxon>
        <taxon>Agaricomycetes</taxon>
        <taxon>Polyporales</taxon>
        <taxon>Cerrenaceae</taxon>
        <taxon>Somion</taxon>
    </lineage>
</organism>
<sequence>MPRLMVNPYTQACPDHSTDEWAAMRTALVSAEHNSEEVVIEHLKDIWNRGNQKEREKWDQQVASDAACECQQQQRQCPPGQQQPLSQQQPPDQRQPPGPQQPPTQQQPPAQQEPDNQALGGAPLPEDPVDEDQPLRVAFIQLTTKTGRIPTVNQSAKPPDFADQAPAQVAIDKLSQMKFFLLWYFTAEGCAEAESSQRAYSDQAFDIIRRGDTIALLFQSDVQPSKKISRDEDLSWSQG</sequence>
<evidence type="ECO:0000313" key="3">
    <source>
        <dbReference type="Proteomes" id="UP001497453"/>
    </source>
</evidence>
<name>A0ABP1D7J3_9APHY</name>
<accession>A0ABP1D7J3</accession>
<evidence type="ECO:0000313" key="2">
    <source>
        <dbReference type="EMBL" id="CAL1703057.1"/>
    </source>
</evidence>
<dbReference type="Proteomes" id="UP001497453">
    <property type="component" value="Chromosome 3"/>
</dbReference>
<proteinExistence type="predicted"/>
<dbReference type="EMBL" id="OZ037946">
    <property type="protein sequence ID" value="CAL1703057.1"/>
    <property type="molecule type" value="Genomic_DNA"/>
</dbReference>
<feature type="compositionally biased region" description="Pro residues" evidence="1">
    <location>
        <begin position="93"/>
        <end position="106"/>
    </location>
</feature>
<keyword evidence="3" id="KW-1185">Reference proteome</keyword>
<feature type="region of interest" description="Disordered" evidence="1">
    <location>
        <begin position="51"/>
        <end position="131"/>
    </location>
</feature>